<organism evidence="8 9">
    <name type="scientific">Saccharobesus litoralis</name>
    <dbReference type="NCBI Taxonomy" id="2172099"/>
    <lineage>
        <taxon>Bacteria</taxon>
        <taxon>Pseudomonadati</taxon>
        <taxon>Pseudomonadota</taxon>
        <taxon>Gammaproteobacteria</taxon>
        <taxon>Alteromonadales</taxon>
        <taxon>Alteromonadaceae</taxon>
        <taxon>Saccharobesus</taxon>
    </lineage>
</organism>
<feature type="transmembrane region" description="Helical" evidence="5">
    <location>
        <begin position="304"/>
        <end position="325"/>
    </location>
</feature>
<keyword evidence="6" id="KW-0732">Signal</keyword>
<evidence type="ECO:0000256" key="6">
    <source>
        <dbReference type="SAM" id="SignalP"/>
    </source>
</evidence>
<evidence type="ECO:0000256" key="5">
    <source>
        <dbReference type="SAM" id="Phobius"/>
    </source>
</evidence>
<evidence type="ECO:0000313" key="9">
    <source>
        <dbReference type="Proteomes" id="UP000244441"/>
    </source>
</evidence>
<feature type="signal peptide" evidence="6">
    <location>
        <begin position="1"/>
        <end position="26"/>
    </location>
</feature>
<dbReference type="Gene3D" id="1.20.58.390">
    <property type="entry name" value="Neurotransmitter-gated ion-channel transmembrane domain"/>
    <property type="match status" value="1"/>
</dbReference>
<name>A0A2S0VQT8_9ALTE</name>
<dbReference type="SUPFAM" id="SSF63712">
    <property type="entry name" value="Nicotinic receptor ligand binding domain-like"/>
    <property type="match status" value="1"/>
</dbReference>
<feature type="domain" description="Neurotransmitter-gated ion-channel ligand-binding" evidence="7">
    <location>
        <begin position="53"/>
        <end position="243"/>
    </location>
</feature>
<keyword evidence="9" id="KW-1185">Reference proteome</keyword>
<dbReference type="GO" id="GO:0005230">
    <property type="term" value="F:extracellular ligand-gated monoatomic ion channel activity"/>
    <property type="evidence" value="ECO:0007669"/>
    <property type="project" value="InterPro"/>
</dbReference>
<evidence type="ECO:0000256" key="1">
    <source>
        <dbReference type="ARBA" id="ARBA00004141"/>
    </source>
</evidence>
<accession>A0A2S0VQT8</accession>
<sequence length="365" mass="42093">MWDRHLSNLASWLFITSLLCMANVHANVHVNVNVSPRLEPTAASQVTNTDSSAQQQATHVEISLHINKLYQVETKNESFKIDAYLVMRWHKPDNTIEPGVFENIQVQQARQFGLWLPVIEFINVLGRREIANQRVTISSDNWVEYNERFTTTFTTDMDFRQFPFDQQTFSVLMEPFTYDERQLVISKAQVFPKVLGNALDGQWSQLSAPQASVSRQSYSHLSNNGEPDVNFSRLTIAVDVARKSDFYIWQFILPLTLIIIASWAVFWIAGFGERLGTSFTLMLTVVAYNFYTGNLLPHLPYTTLIERLVIFSYVSIFAAILLIVINRVRHPENSANTRLIKTCRYLFPIGFILMMALLIWWNQNL</sequence>
<keyword evidence="2 5" id="KW-0812">Transmembrane</keyword>
<dbReference type="InterPro" id="IPR038050">
    <property type="entry name" value="Neuro_actylchol_rec"/>
</dbReference>
<dbReference type="KEGG" id="cate:C2869_09120"/>
<feature type="transmembrane region" description="Helical" evidence="5">
    <location>
        <begin position="275"/>
        <end position="292"/>
    </location>
</feature>
<dbReference type="Gene3D" id="2.70.170.10">
    <property type="entry name" value="Neurotransmitter-gated ion-channel ligand-binding domain"/>
    <property type="match status" value="1"/>
</dbReference>
<dbReference type="EMBL" id="CP026604">
    <property type="protein sequence ID" value="AWB66581.1"/>
    <property type="molecule type" value="Genomic_DNA"/>
</dbReference>
<evidence type="ECO:0000256" key="2">
    <source>
        <dbReference type="ARBA" id="ARBA00022692"/>
    </source>
</evidence>
<dbReference type="OrthoDB" id="1326189at2"/>
<dbReference type="SUPFAM" id="SSF90112">
    <property type="entry name" value="Neurotransmitter-gated ion-channel transmembrane pore"/>
    <property type="match status" value="1"/>
</dbReference>
<proteinExistence type="predicted"/>
<dbReference type="InterPro" id="IPR006202">
    <property type="entry name" value="Neur_chan_lig-bd"/>
</dbReference>
<dbReference type="InterPro" id="IPR036719">
    <property type="entry name" value="Neuro-gated_channel_TM_sf"/>
</dbReference>
<keyword evidence="8" id="KW-0675">Receptor</keyword>
<protein>
    <submittedName>
        <fullName evidence="8">Gamma-aminobutyric-acid receptor subunit beta</fullName>
    </submittedName>
</protein>
<dbReference type="GO" id="GO:0016020">
    <property type="term" value="C:membrane"/>
    <property type="evidence" value="ECO:0007669"/>
    <property type="project" value="UniProtKB-SubCell"/>
</dbReference>
<dbReference type="InterPro" id="IPR006201">
    <property type="entry name" value="Neur_channel"/>
</dbReference>
<dbReference type="InterPro" id="IPR036734">
    <property type="entry name" value="Neur_chan_lig-bd_sf"/>
</dbReference>
<evidence type="ECO:0000259" key="7">
    <source>
        <dbReference type="Pfam" id="PF02931"/>
    </source>
</evidence>
<dbReference type="GO" id="GO:0004888">
    <property type="term" value="F:transmembrane signaling receptor activity"/>
    <property type="evidence" value="ECO:0007669"/>
    <property type="project" value="InterPro"/>
</dbReference>
<feature type="chain" id="PRO_5015434675" evidence="6">
    <location>
        <begin position="27"/>
        <end position="365"/>
    </location>
</feature>
<feature type="transmembrane region" description="Helical" evidence="5">
    <location>
        <begin position="345"/>
        <end position="362"/>
    </location>
</feature>
<keyword evidence="4 5" id="KW-0472">Membrane</keyword>
<gene>
    <name evidence="8" type="ORF">C2869_09120</name>
</gene>
<comment type="subcellular location">
    <subcellularLocation>
        <location evidence="1">Membrane</location>
        <topology evidence="1">Multi-pass membrane protein</topology>
    </subcellularLocation>
</comment>
<feature type="transmembrane region" description="Helical" evidence="5">
    <location>
        <begin position="246"/>
        <end position="268"/>
    </location>
</feature>
<evidence type="ECO:0000313" key="8">
    <source>
        <dbReference type="EMBL" id="AWB66581.1"/>
    </source>
</evidence>
<dbReference type="Proteomes" id="UP000244441">
    <property type="component" value="Chromosome"/>
</dbReference>
<evidence type="ECO:0000256" key="4">
    <source>
        <dbReference type="ARBA" id="ARBA00023136"/>
    </source>
</evidence>
<dbReference type="RefSeq" id="WP_108602644.1">
    <property type="nucleotide sequence ID" value="NZ_CP026604.1"/>
</dbReference>
<dbReference type="PANTHER" id="PTHR18945">
    <property type="entry name" value="NEUROTRANSMITTER GATED ION CHANNEL"/>
    <property type="match status" value="1"/>
</dbReference>
<evidence type="ECO:0000256" key="3">
    <source>
        <dbReference type="ARBA" id="ARBA00022989"/>
    </source>
</evidence>
<dbReference type="AlphaFoldDB" id="A0A2S0VQT8"/>
<keyword evidence="3 5" id="KW-1133">Transmembrane helix</keyword>
<reference evidence="8 9" key="1">
    <citation type="submission" date="2018-01" db="EMBL/GenBank/DDBJ databases">
        <title>Genome sequence of a Cantenovulum-like bacteria.</title>
        <authorList>
            <person name="Tan W.R."/>
            <person name="Lau N.-S."/>
            <person name="Go F."/>
            <person name="Amirul A.-A.A."/>
        </authorList>
    </citation>
    <scope>NUCLEOTIDE SEQUENCE [LARGE SCALE GENOMIC DNA]</scope>
    <source>
        <strain evidence="8 9">CCB-QB4</strain>
    </source>
</reference>
<dbReference type="Pfam" id="PF02931">
    <property type="entry name" value="Neur_chan_LBD"/>
    <property type="match status" value="1"/>
</dbReference>